<evidence type="ECO:0000313" key="5">
    <source>
        <dbReference type="Proteomes" id="UP000030755"/>
    </source>
</evidence>
<evidence type="ECO:0008006" key="7">
    <source>
        <dbReference type="Google" id="ProtNLM"/>
    </source>
</evidence>
<reference evidence="3 5" key="1">
    <citation type="journal article" date="2013" name="Curr. Biol.">
        <title>Shared signatures of parasitism and phylogenomics unite Cryptomycota and microsporidia.</title>
        <authorList>
            <person name="James T.Y."/>
            <person name="Pelin A."/>
            <person name="Bonen L."/>
            <person name="Ahrendt S."/>
            <person name="Sain D."/>
            <person name="Corradi N."/>
            <person name="Stajich J.E."/>
        </authorList>
    </citation>
    <scope>NUCLEOTIDE SEQUENCE [LARGE SCALE GENOMIC DNA]</scope>
    <source>
        <strain evidence="3 5">CSF55</strain>
        <strain evidence="3 5">CSF55</strain>
    </source>
</reference>
<reference evidence="6" key="2">
    <citation type="journal article" date="2018" name="Nat. Microbiol.">
        <title>Leveraging single-cell genomics to expand the fungal tree of life.</title>
        <authorList>
            <person name="Ahrendt S.R."/>
            <person name="Quandt C.A."/>
            <person name="Ciobanu D."/>
            <person name="Clum A."/>
            <person name="Salamov A."/>
            <person name="Andreopoulos B."/>
            <person name="Cheng J.F."/>
            <person name="Woyke T."/>
            <person name="Pelin A."/>
            <person name="Henrissat B."/>
            <person name="Reynolds N.K."/>
            <person name="Benny G.L."/>
            <person name="Smith M.E."/>
            <person name="James T.Y."/>
            <person name="Grigoriev I.V."/>
        </authorList>
    </citation>
    <scope>NUCLEOTIDE SEQUENCE [LARGE SCALE GENOMIC DNA]</scope>
    <source>
        <strain evidence="6">CSF55</strain>
    </source>
</reference>
<evidence type="ECO:0000313" key="4">
    <source>
        <dbReference type="EMBL" id="RKP22180.1"/>
    </source>
</evidence>
<dbReference type="InterPro" id="IPR032675">
    <property type="entry name" value="LRR_dom_sf"/>
</dbReference>
<dbReference type="SUPFAM" id="SSF52075">
    <property type="entry name" value="Outer arm dynein light chain 1"/>
    <property type="match status" value="1"/>
</dbReference>
<keyword evidence="1" id="KW-0433">Leucine-rich repeat</keyword>
<organism evidence="3 5">
    <name type="scientific">Rozella allomycis (strain CSF55)</name>
    <dbReference type="NCBI Taxonomy" id="988480"/>
    <lineage>
        <taxon>Eukaryota</taxon>
        <taxon>Fungi</taxon>
        <taxon>Fungi incertae sedis</taxon>
        <taxon>Cryptomycota</taxon>
        <taxon>Cryptomycota incertae sedis</taxon>
        <taxon>Rozella</taxon>
    </lineage>
</organism>
<sequence length="154" mass="17615">MTGNRVKIIDTPLGICSLKYLYLDKNQIVSFQNNPLSCCTKLEVLTIKENRIRSLTDMGTINTLKRFDITSNKIIDVLQLSNLNMPNLEELNFLNNQIENEPFARYCALYYIPSLSVVNNKIITMTDREKAKTIGSPSNPLMKLIKLTVSHYIQ</sequence>
<dbReference type="AlphaFoldDB" id="A0A075AMT7"/>
<keyword evidence="5" id="KW-1185">Reference proteome</keyword>
<dbReference type="HOGENOM" id="CLU_1705272_0_0_1"/>
<proteinExistence type="predicted"/>
<evidence type="ECO:0000313" key="3">
    <source>
        <dbReference type="EMBL" id="EPZ31001.1"/>
    </source>
</evidence>
<dbReference type="EMBL" id="KE561324">
    <property type="protein sequence ID" value="EPZ31001.1"/>
    <property type="molecule type" value="Genomic_DNA"/>
</dbReference>
<dbReference type="OrthoDB" id="2158473at2759"/>
<evidence type="ECO:0000313" key="6">
    <source>
        <dbReference type="Proteomes" id="UP000281549"/>
    </source>
</evidence>
<dbReference type="Proteomes" id="UP000281549">
    <property type="component" value="Unassembled WGS sequence"/>
</dbReference>
<keyword evidence="2" id="KW-0677">Repeat</keyword>
<dbReference type="EMBL" id="ML004906">
    <property type="protein sequence ID" value="RKP22180.1"/>
    <property type="molecule type" value="Genomic_DNA"/>
</dbReference>
<evidence type="ECO:0000256" key="2">
    <source>
        <dbReference type="ARBA" id="ARBA00022737"/>
    </source>
</evidence>
<reference evidence="4" key="3">
    <citation type="submission" date="2018-08" db="EMBL/GenBank/DDBJ databases">
        <title>Leveraging single-cell genomics to expand the Fungal Tree of Life.</title>
        <authorList>
            <consortium name="DOE Joint Genome Institute"/>
            <person name="Ahrendt S.R."/>
            <person name="Quandt C.A."/>
            <person name="Ciobanu D."/>
            <person name="Clum A."/>
            <person name="Salamov A."/>
            <person name="Andreopoulos B."/>
            <person name="Cheng J.-F."/>
            <person name="Woyke T."/>
            <person name="Pelin A."/>
            <person name="Henrissat B."/>
            <person name="Reynolds N."/>
            <person name="Benny G.L."/>
            <person name="Smith M.E."/>
            <person name="James T.Y."/>
            <person name="Grigoriev I.V."/>
        </authorList>
    </citation>
    <scope>NUCLEOTIDE SEQUENCE</scope>
    <source>
        <strain evidence="4">CSF55</strain>
    </source>
</reference>
<dbReference type="Proteomes" id="UP000030755">
    <property type="component" value="Unassembled WGS sequence"/>
</dbReference>
<dbReference type="STRING" id="988480.A0A075AMT7"/>
<dbReference type="PANTHER" id="PTHR18849">
    <property type="entry name" value="LEUCINE RICH REPEAT PROTEIN"/>
    <property type="match status" value="1"/>
</dbReference>
<accession>A0A075AMT7</accession>
<gene>
    <name evidence="3" type="ORF">O9G_001475</name>
    <name evidence="4" type="ORF">ROZALSC1DRAFT_26424</name>
</gene>
<evidence type="ECO:0000256" key="1">
    <source>
        <dbReference type="ARBA" id="ARBA00022614"/>
    </source>
</evidence>
<dbReference type="Gene3D" id="3.80.10.10">
    <property type="entry name" value="Ribonuclease Inhibitor"/>
    <property type="match status" value="1"/>
</dbReference>
<dbReference type="PANTHER" id="PTHR18849:SF0">
    <property type="entry name" value="CILIA- AND FLAGELLA-ASSOCIATED PROTEIN 410-RELATED"/>
    <property type="match status" value="1"/>
</dbReference>
<name>A0A075AMT7_ROZAC</name>
<protein>
    <recommendedName>
        <fullName evidence="7">L domain-like protein</fullName>
    </recommendedName>
</protein>